<sequence length="255" mass="26950">MAVDEHGPSLLAERPASGVLRLTLNRPQVHNAISVALQRDLDDSLLAAADDDDVRAVIITGAGTDTFSAGYDLKELAEMSSEQAASAMLERDELLWRYLTFPKPTVAAIAGAAYGAGTIIAACSDLRVGGPSTRLTVSGARYGGASLTWLLDDLVGAGRARDLLMTSRTVDGEEAHRIGLLSRYGSDIAAKALQAATELAAQPADGLRDLKALLLDRHGRDLRARYDRENALARSALGNRSVAEMFAGFFAGGRA</sequence>
<accession>A0ABT4MR31</accession>
<gene>
    <name evidence="2" type="ORF">O4213_00805</name>
</gene>
<dbReference type="RefSeq" id="WP_301568960.1">
    <property type="nucleotide sequence ID" value="NZ_JAPWIE010000001.1"/>
</dbReference>
<evidence type="ECO:0000313" key="3">
    <source>
        <dbReference type="Proteomes" id="UP001067235"/>
    </source>
</evidence>
<dbReference type="Pfam" id="PF00378">
    <property type="entry name" value="ECH_1"/>
    <property type="match status" value="1"/>
</dbReference>
<organism evidence="2 3">
    <name type="scientific">Gordonia rubripertincta</name>
    <name type="common">Rhodococcus corallinus</name>
    <dbReference type="NCBI Taxonomy" id="36822"/>
    <lineage>
        <taxon>Bacteria</taxon>
        <taxon>Bacillati</taxon>
        <taxon>Actinomycetota</taxon>
        <taxon>Actinomycetes</taxon>
        <taxon>Mycobacteriales</taxon>
        <taxon>Gordoniaceae</taxon>
        <taxon>Gordonia</taxon>
    </lineage>
</organism>
<name>A0ABT4MR31_GORRU</name>
<reference evidence="2" key="1">
    <citation type="submission" date="2022-12" db="EMBL/GenBank/DDBJ databases">
        <authorList>
            <person name="Krivoruchko A.V."/>
            <person name="Elkin A."/>
        </authorList>
    </citation>
    <scope>NUCLEOTIDE SEQUENCE</scope>
    <source>
        <strain evidence="2">IEGM 1388</strain>
    </source>
</reference>
<dbReference type="InterPro" id="IPR001753">
    <property type="entry name" value="Enoyl-CoA_hydra/iso"/>
</dbReference>
<proteinExistence type="inferred from homology"/>
<evidence type="ECO:0000256" key="1">
    <source>
        <dbReference type="ARBA" id="ARBA00005254"/>
    </source>
</evidence>
<comment type="caution">
    <text evidence="2">The sequence shown here is derived from an EMBL/GenBank/DDBJ whole genome shotgun (WGS) entry which is preliminary data.</text>
</comment>
<dbReference type="Gene3D" id="3.90.226.10">
    <property type="entry name" value="2-enoyl-CoA Hydratase, Chain A, domain 1"/>
    <property type="match status" value="1"/>
</dbReference>
<dbReference type="Proteomes" id="UP001067235">
    <property type="component" value="Unassembled WGS sequence"/>
</dbReference>
<dbReference type="CDD" id="cd06558">
    <property type="entry name" value="crotonase-like"/>
    <property type="match status" value="1"/>
</dbReference>
<protein>
    <submittedName>
        <fullName evidence="2">Enoyl-CoA hydratase/isomerase family protein</fullName>
    </submittedName>
</protein>
<keyword evidence="3" id="KW-1185">Reference proteome</keyword>
<evidence type="ECO:0000313" key="2">
    <source>
        <dbReference type="EMBL" id="MCZ4548501.1"/>
    </source>
</evidence>
<dbReference type="PANTHER" id="PTHR43802:SF1">
    <property type="entry name" value="IP11341P-RELATED"/>
    <property type="match status" value="1"/>
</dbReference>
<dbReference type="PANTHER" id="PTHR43802">
    <property type="entry name" value="ENOYL-COA HYDRATASE"/>
    <property type="match status" value="1"/>
</dbReference>
<dbReference type="EMBL" id="JAPWIE010000001">
    <property type="protein sequence ID" value="MCZ4548501.1"/>
    <property type="molecule type" value="Genomic_DNA"/>
</dbReference>
<dbReference type="SUPFAM" id="SSF52096">
    <property type="entry name" value="ClpP/crotonase"/>
    <property type="match status" value="1"/>
</dbReference>
<comment type="similarity">
    <text evidence="1">Belongs to the enoyl-CoA hydratase/isomerase family.</text>
</comment>
<dbReference type="InterPro" id="IPR029045">
    <property type="entry name" value="ClpP/crotonase-like_dom_sf"/>
</dbReference>